<feature type="region of interest" description="Disordered" evidence="4">
    <location>
        <begin position="59"/>
        <end position="95"/>
    </location>
</feature>
<dbReference type="OMA" id="MFQDCLK"/>
<evidence type="ECO:0000313" key="9">
    <source>
        <dbReference type="Proteomes" id="UP000054359"/>
    </source>
</evidence>
<feature type="domain" description="Interferon regulatory factor 2-binding protein 1/2-like C3HC4 zinc finger" evidence="6">
    <location>
        <begin position="411"/>
        <end position="484"/>
    </location>
</feature>
<dbReference type="PANTHER" id="PTHR10816:SF19">
    <property type="entry name" value="PROTEIN INTERACTING WITH TTK69 AND SIN3A, ISOFORM D"/>
    <property type="match status" value="1"/>
</dbReference>
<dbReference type="GO" id="GO:0006357">
    <property type="term" value="P:regulation of transcription by RNA polymerase II"/>
    <property type="evidence" value="ECO:0007669"/>
    <property type="project" value="TreeGrafter"/>
</dbReference>
<feature type="non-terminal residue" evidence="8">
    <location>
        <position position="497"/>
    </location>
</feature>
<dbReference type="InterPro" id="IPR058682">
    <property type="entry name" value="IRF-2BP1/2-like_M"/>
</dbReference>
<feature type="region of interest" description="Disordered" evidence="4">
    <location>
        <begin position="167"/>
        <end position="227"/>
    </location>
</feature>
<evidence type="ECO:0000256" key="1">
    <source>
        <dbReference type="ARBA" id="ARBA00004123"/>
    </source>
</evidence>
<organism evidence="8 9">
    <name type="scientific">Stegodyphus mimosarum</name>
    <name type="common">African social velvet spider</name>
    <dbReference type="NCBI Taxonomy" id="407821"/>
    <lineage>
        <taxon>Eukaryota</taxon>
        <taxon>Metazoa</taxon>
        <taxon>Ecdysozoa</taxon>
        <taxon>Arthropoda</taxon>
        <taxon>Chelicerata</taxon>
        <taxon>Arachnida</taxon>
        <taxon>Araneae</taxon>
        <taxon>Araneomorphae</taxon>
        <taxon>Entelegynae</taxon>
        <taxon>Eresoidea</taxon>
        <taxon>Eresidae</taxon>
        <taxon>Stegodyphus</taxon>
    </lineage>
</organism>
<dbReference type="InterPro" id="IPR022750">
    <property type="entry name" value="IRF-2BP1_2-like_Znf"/>
</dbReference>
<evidence type="ECO:0000256" key="4">
    <source>
        <dbReference type="SAM" id="MobiDB-lite"/>
    </source>
</evidence>
<dbReference type="GO" id="GO:0003714">
    <property type="term" value="F:transcription corepressor activity"/>
    <property type="evidence" value="ECO:0007669"/>
    <property type="project" value="TreeGrafter"/>
</dbReference>
<dbReference type="AlphaFoldDB" id="A0A087TIR0"/>
<dbReference type="Proteomes" id="UP000054359">
    <property type="component" value="Unassembled WGS sequence"/>
</dbReference>
<evidence type="ECO:0000259" key="6">
    <source>
        <dbReference type="Pfam" id="PF25454"/>
    </source>
</evidence>
<dbReference type="EMBL" id="KK115395">
    <property type="protein sequence ID" value="KFM64999.1"/>
    <property type="molecule type" value="Genomic_DNA"/>
</dbReference>
<evidence type="ECO:0000313" key="8">
    <source>
        <dbReference type="EMBL" id="KFM64999.1"/>
    </source>
</evidence>
<feature type="domain" description="Interferon regulatory factor 2-binding protein 1/2-like zinc finger" evidence="5">
    <location>
        <begin position="12"/>
        <end position="62"/>
    </location>
</feature>
<keyword evidence="3" id="KW-0539">Nucleus</keyword>
<sequence length="497" mass="52527">MVRMSSVSRSHRQQCYLCDLPRMPWAMLHDFSEPVCRGCVNYEGADRIEIILDNARQMKRAHSFQENPRQQPPFKTASGSQRTAASAHDGGINGAAEGILTPPHSVPGTPHATVSRSPVPVVERYGTHDSRQARAMLEFNGQRMHPHRVEGTVDVVSAHDASVLNRGSPSLATRAHPVAPPPLPPPVPHMPLAGRQNSTAGKRSNSEREDDEGPGSHGGLPEAKRHMVVEDHGRPPLTRGESLPAAVMGVPFDARYKKEHMVGRVFSFDQANASMKAGFSTVSSVPTSVTSTVSPLGSRTVSPPEGTVVAVQSNGPSPMAALMSVADNLPPGSPRNGIAENAVNGTSRPGSAARHSPNGIAAVGKKSAPSARPSSGVAVEAENNTQTTSSGTPATTTTTTAGDGVTAAPPLKCTICNERLEDTHFVQCPSVPNHKFCFPCSRESIKSQGAASGNEVYCPSGDKCPLAGSSVPWAFMQGEIATILGEEQLKIKKERET</sequence>
<dbReference type="PANTHER" id="PTHR10816">
    <property type="entry name" value="MYELIN TRANSCRIPTION FACTOR 1-RELATED"/>
    <property type="match status" value="1"/>
</dbReference>
<dbReference type="FunFam" id="1.10.10.1580:FF:000001">
    <property type="entry name" value="interferon regulatory factor 2-binding protein 2"/>
    <property type="match status" value="1"/>
</dbReference>
<feature type="domain" description="IRF-2BP1/2-like middle" evidence="7">
    <location>
        <begin position="220"/>
        <end position="290"/>
    </location>
</feature>
<protein>
    <submittedName>
        <fullName evidence="8">Interferon regulatory factor 2-binding protein 2-B</fullName>
    </submittedName>
</protein>
<dbReference type="Pfam" id="PF25457">
    <property type="entry name" value="IRF-2BP1_2_M"/>
    <property type="match status" value="1"/>
</dbReference>
<feature type="region of interest" description="Disordered" evidence="4">
    <location>
        <begin position="332"/>
        <end position="403"/>
    </location>
</feature>
<feature type="compositionally biased region" description="Pro residues" evidence="4">
    <location>
        <begin position="178"/>
        <end position="189"/>
    </location>
</feature>
<dbReference type="InterPro" id="IPR057414">
    <property type="entry name" value="Zf-C3HC4_IRF-2BP1_2"/>
</dbReference>
<evidence type="ECO:0000256" key="2">
    <source>
        <dbReference type="ARBA" id="ARBA00010802"/>
    </source>
</evidence>
<keyword evidence="9" id="KW-1185">Reference proteome</keyword>
<dbReference type="Pfam" id="PF25454">
    <property type="entry name" value="zf-C3HC4_IRF-2BP1_2"/>
    <property type="match status" value="1"/>
</dbReference>
<gene>
    <name evidence="8" type="ORF">X975_18050</name>
</gene>
<evidence type="ECO:0000259" key="5">
    <source>
        <dbReference type="Pfam" id="PF11261"/>
    </source>
</evidence>
<dbReference type="OrthoDB" id="10065080at2759"/>
<dbReference type="STRING" id="407821.A0A087TIR0"/>
<comment type="subcellular location">
    <subcellularLocation>
        <location evidence="1">Nucleus</location>
    </subcellularLocation>
</comment>
<feature type="compositionally biased region" description="Low complexity" evidence="4">
    <location>
        <begin position="385"/>
        <end position="403"/>
    </location>
</feature>
<proteinExistence type="inferred from homology"/>
<dbReference type="InterPro" id="IPR044882">
    <property type="entry name" value="I2BP1/2_C3HC4-RING_sf"/>
</dbReference>
<dbReference type="Pfam" id="PF11261">
    <property type="entry name" value="IRF-2BP1_2"/>
    <property type="match status" value="1"/>
</dbReference>
<reference evidence="8 9" key="1">
    <citation type="submission" date="2013-11" db="EMBL/GenBank/DDBJ databases">
        <title>Genome sequencing of Stegodyphus mimosarum.</title>
        <authorList>
            <person name="Bechsgaard J."/>
        </authorList>
    </citation>
    <scope>NUCLEOTIDE SEQUENCE [LARGE SCALE GENOMIC DNA]</scope>
</reference>
<dbReference type="GO" id="GO:0005634">
    <property type="term" value="C:nucleus"/>
    <property type="evidence" value="ECO:0007669"/>
    <property type="project" value="UniProtKB-SubCell"/>
</dbReference>
<name>A0A087TIR0_STEMI</name>
<accession>A0A087TIR0</accession>
<evidence type="ECO:0000256" key="3">
    <source>
        <dbReference type="ARBA" id="ARBA00023242"/>
    </source>
</evidence>
<dbReference type="SUPFAM" id="SSF57850">
    <property type="entry name" value="RING/U-box"/>
    <property type="match status" value="1"/>
</dbReference>
<comment type="similarity">
    <text evidence="2">Belongs to the IRF2BP family.</text>
</comment>
<dbReference type="Gene3D" id="1.10.10.1580">
    <property type="entry name" value="Interferon regulatory factor 2-binding protein"/>
    <property type="match status" value="1"/>
</dbReference>
<evidence type="ECO:0000259" key="7">
    <source>
        <dbReference type="Pfam" id="PF25457"/>
    </source>
</evidence>